<accession>A0AAV6KRC3</accession>
<dbReference type="EMBL" id="JACTNZ010000004">
    <property type="protein sequence ID" value="KAG5554613.1"/>
    <property type="molecule type" value="Genomic_DNA"/>
</dbReference>
<evidence type="ECO:0000259" key="4">
    <source>
        <dbReference type="Pfam" id="PF13243"/>
    </source>
</evidence>
<dbReference type="PROSITE" id="PS01074">
    <property type="entry name" value="TERPENE_SYNTHASES"/>
    <property type="match status" value="1"/>
</dbReference>
<reference evidence="6" key="1">
    <citation type="submission" date="2020-08" db="EMBL/GenBank/DDBJ databases">
        <title>Plant Genome Project.</title>
        <authorList>
            <person name="Zhang R.-G."/>
        </authorList>
    </citation>
    <scope>NUCLEOTIDE SEQUENCE</scope>
    <source>
        <strain evidence="6">WSP0</strain>
        <tissue evidence="6">Leaf</tissue>
    </source>
</reference>
<dbReference type="PANTHER" id="PTHR11764:SF71">
    <property type="entry name" value="TERPENE CYCLASE_MUTASE FAMILY MEMBER"/>
    <property type="match status" value="1"/>
</dbReference>
<evidence type="ECO:0000256" key="2">
    <source>
        <dbReference type="ARBA" id="ARBA00022737"/>
    </source>
</evidence>
<dbReference type="Proteomes" id="UP000823749">
    <property type="component" value="Chromosome 4"/>
</dbReference>
<proteinExistence type="inferred from homology"/>
<dbReference type="InterPro" id="IPR032696">
    <property type="entry name" value="SQ_cyclase_C"/>
</dbReference>
<protein>
    <recommendedName>
        <fullName evidence="3">Terpene cyclase/mutase family member</fullName>
        <ecNumber evidence="3">5.4.99.-</ecNumber>
    </recommendedName>
</protein>
<gene>
    <name evidence="6" type="ORF">RHGRI_012246</name>
</gene>
<comment type="similarity">
    <text evidence="1 3">Belongs to the terpene cyclase/mutase family.</text>
</comment>
<dbReference type="InterPro" id="IPR032697">
    <property type="entry name" value="SQ_cyclase_N"/>
</dbReference>
<dbReference type="InterPro" id="IPR002365">
    <property type="entry name" value="Terpene_synthase_CS"/>
</dbReference>
<dbReference type="GO" id="GO:0016104">
    <property type="term" value="P:triterpenoid biosynthetic process"/>
    <property type="evidence" value="ECO:0007669"/>
    <property type="project" value="InterPro"/>
</dbReference>
<dbReference type="NCBIfam" id="TIGR01787">
    <property type="entry name" value="squalene_cyclas"/>
    <property type="match status" value="1"/>
</dbReference>
<sequence>MGRTCLAPTISSVDNFGSSIPTLGRRKSERKWNKLESTTRKTTEEVQPVGLGLVAIFLRECRQVQTMNTVQMLKKENKHIDLSLPPVRFGPEEDVNYEGLTTALRKAVRLQCAIQASDGHWPAEHSGPMFLTPALIIILYISGTISTFLTEAHRKELIRFSYLHQNDDGGWGFHLEGHSTMIGTALNYVALRLLGEGPDDGENREMTRAREWIIGNGGATGIPSWGKLYLSVLGVYEWSGCNPIPPEFWLFPSFVPYHPGKMWCYCRTAYMPMSYLYGRKYHGPITDLVKSLRREIHTTPYEEIDWNKARHDCCKVGGDRLDLYYPHVFIQDVLWDCLHYLGEPLMNCWPFNKIRKRALEKALKHMQYAGENSRYITTGGAEKAKEPNGDEFKNHLARVPDWLWLAEDGMKMQSLGSPLWDCAFATQALLSSRMIDECLPSLKKAHFYIRESQVRENPNGDFKSMYRHVSKGAWGLSDQDNGWGVSDCTAEALKCLLLFSQMPPEIVGEKVDEERLYAAVNFLLNVQSPISGGFAIWEPPIPQPYMQGLNPSECFADIVIEIEHVECTGSIVQSLVTFKSLHPSYQAKEIEIALARATYFLEQRQQPDGSWYGYWGVCFVYGTFFVLRGLASVGKTYNNSEAVRRGVRFLLSTQNKEGGWGESLESCPSVKYQPLEGNQTNIVQTSWGLLGLLFSGQAERDLAPLHKAAKVLINAQQDDGDFPQQEITGASLRNLMIHYAHYKNVFPLWALGEYRNRVWPQPQKV</sequence>
<evidence type="ECO:0000256" key="1">
    <source>
        <dbReference type="ARBA" id="ARBA00009755"/>
    </source>
</evidence>
<keyword evidence="3" id="KW-0413">Isomerase</keyword>
<dbReference type="Gene3D" id="1.50.10.20">
    <property type="match status" value="2"/>
</dbReference>
<evidence type="ECO:0000313" key="7">
    <source>
        <dbReference type="Proteomes" id="UP000823749"/>
    </source>
</evidence>
<name>A0AAV6KRC3_9ERIC</name>
<dbReference type="Pfam" id="PF13249">
    <property type="entry name" value="SQHop_cyclase_N"/>
    <property type="match status" value="1"/>
</dbReference>
<dbReference type="SUPFAM" id="SSF48239">
    <property type="entry name" value="Terpenoid cyclases/Protein prenyltransferases"/>
    <property type="match status" value="2"/>
</dbReference>
<dbReference type="GO" id="GO:0042300">
    <property type="term" value="F:beta-amyrin synthase activity"/>
    <property type="evidence" value="ECO:0007669"/>
    <property type="project" value="TreeGrafter"/>
</dbReference>
<comment type="caution">
    <text evidence="6">The sequence shown here is derived from an EMBL/GenBank/DDBJ whole genome shotgun (WGS) entry which is preliminary data.</text>
</comment>
<evidence type="ECO:0000259" key="5">
    <source>
        <dbReference type="Pfam" id="PF13249"/>
    </source>
</evidence>
<dbReference type="PANTHER" id="PTHR11764">
    <property type="entry name" value="TERPENE CYCLASE/MUTASE FAMILY MEMBER"/>
    <property type="match status" value="1"/>
</dbReference>
<evidence type="ECO:0000313" key="6">
    <source>
        <dbReference type="EMBL" id="KAG5554613.1"/>
    </source>
</evidence>
<dbReference type="GO" id="GO:0005811">
    <property type="term" value="C:lipid droplet"/>
    <property type="evidence" value="ECO:0007669"/>
    <property type="project" value="InterPro"/>
</dbReference>
<dbReference type="Pfam" id="PF13243">
    <property type="entry name" value="SQHop_cyclase_C"/>
    <property type="match status" value="1"/>
</dbReference>
<dbReference type="FunFam" id="1.50.10.20:FF:000011">
    <property type="entry name" value="Terpene cyclase/mutase family member"/>
    <property type="match status" value="1"/>
</dbReference>
<dbReference type="EC" id="5.4.99.-" evidence="3"/>
<keyword evidence="7" id="KW-1185">Reference proteome</keyword>
<dbReference type="CDD" id="cd02892">
    <property type="entry name" value="SQCY_1"/>
    <property type="match status" value="1"/>
</dbReference>
<dbReference type="InterPro" id="IPR008930">
    <property type="entry name" value="Terpenoid_cyclase/PrenylTrfase"/>
</dbReference>
<evidence type="ECO:0000256" key="3">
    <source>
        <dbReference type="RuleBase" id="RU362003"/>
    </source>
</evidence>
<feature type="domain" description="Squalene cyclase C-terminal" evidence="4">
    <location>
        <begin position="417"/>
        <end position="756"/>
    </location>
</feature>
<keyword evidence="2" id="KW-0677">Repeat</keyword>
<dbReference type="AlphaFoldDB" id="A0AAV6KRC3"/>
<dbReference type="InterPro" id="IPR018333">
    <property type="entry name" value="Squalene_cyclase"/>
</dbReference>
<feature type="domain" description="Squalene cyclase N-terminal" evidence="5">
    <location>
        <begin position="106"/>
        <end position="367"/>
    </location>
</feature>
<organism evidence="6 7">
    <name type="scientific">Rhododendron griersonianum</name>
    <dbReference type="NCBI Taxonomy" id="479676"/>
    <lineage>
        <taxon>Eukaryota</taxon>
        <taxon>Viridiplantae</taxon>
        <taxon>Streptophyta</taxon>
        <taxon>Embryophyta</taxon>
        <taxon>Tracheophyta</taxon>
        <taxon>Spermatophyta</taxon>
        <taxon>Magnoliopsida</taxon>
        <taxon>eudicotyledons</taxon>
        <taxon>Gunneridae</taxon>
        <taxon>Pentapetalae</taxon>
        <taxon>asterids</taxon>
        <taxon>Ericales</taxon>
        <taxon>Ericaceae</taxon>
        <taxon>Ericoideae</taxon>
        <taxon>Rhodoreae</taxon>
        <taxon>Rhododendron</taxon>
    </lineage>
</organism>